<keyword evidence="4 5" id="KW-0732">Signal</keyword>
<keyword evidence="3" id="KW-0813">Transport</keyword>
<dbReference type="GO" id="GO:0030313">
    <property type="term" value="C:cell envelope"/>
    <property type="evidence" value="ECO:0007669"/>
    <property type="project" value="UniProtKB-SubCell"/>
</dbReference>
<dbReference type="EMBL" id="CP011546">
    <property type="protein sequence ID" value="AKK10574.1"/>
    <property type="molecule type" value="Genomic_DNA"/>
</dbReference>
<keyword evidence="6" id="KW-0762">Sugar transport</keyword>
<comment type="subcellular location">
    <subcellularLocation>
        <location evidence="1">Cell envelope</location>
    </subcellularLocation>
</comment>
<feature type="signal peptide" evidence="5">
    <location>
        <begin position="1"/>
        <end position="25"/>
    </location>
</feature>
<dbReference type="PANTHER" id="PTHR43649">
    <property type="entry name" value="ARABINOSE-BINDING PROTEIN-RELATED"/>
    <property type="match status" value="1"/>
</dbReference>
<dbReference type="PANTHER" id="PTHR43649:SF31">
    <property type="entry name" value="SN-GLYCEROL-3-PHOSPHATE-BINDING PERIPLASMIC PROTEIN UGPB"/>
    <property type="match status" value="1"/>
</dbReference>
<feature type="chain" id="PRO_5038529877" evidence="5">
    <location>
        <begin position="26"/>
        <end position="431"/>
    </location>
</feature>
<evidence type="ECO:0000256" key="5">
    <source>
        <dbReference type="SAM" id="SignalP"/>
    </source>
</evidence>
<reference evidence="6 7" key="1">
    <citation type="journal article" date="2015" name="Genome Announc.">
        <title>Virulence Factor Genes Detected in the Complete Genome Sequence of Corynebacterium uterequi DSM 45634, Isolated from the Uterus of a Maiden Mare.</title>
        <authorList>
            <person name="Ruckert C."/>
            <person name="Kriete M."/>
            <person name="Jaenicke S."/>
            <person name="Winkler A."/>
            <person name="Tauch A."/>
        </authorList>
    </citation>
    <scope>NUCLEOTIDE SEQUENCE [LARGE SCALE GENOMIC DNA]</scope>
    <source>
        <strain evidence="6 7">DSM 45634</strain>
    </source>
</reference>
<keyword evidence="7" id="KW-1185">Reference proteome</keyword>
<protein>
    <submittedName>
        <fullName evidence="6">ABC-type sugar transport system, periplasmic component</fullName>
    </submittedName>
</protein>
<dbReference type="Gene3D" id="3.40.190.10">
    <property type="entry name" value="Periplasmic binding protein-like II"/>
    <property type="match status" value="2"/>
</dbReference>
<dbReference type="Pfam" id="PF13416">
    <property type="entry name" value="SBP_bac_8"/>
    <property type="match status" value="1"/>
</dbReference>
<dbReference type="SUPFAM" id="SSF53850">
    <property type="entry name" value="Periplasmic binding protein-like II"/>
    <property type="match status" value="1"/>
</dbReference>
<dbReference type="AlphaFoldDB" id="A0A0G3HB78"/>
<evidence type="ECO:0000313" key="7">
    <source>
        <dbReference type="Proteomes" id="UP000035548"/>
    </source>
</evidence>
<sequence>MLFNKARRVLAVTLAAGMAALSLTACGGASDTTADGKTRLDFYYPINVGGPLEAVVNGFVEDFEAENPDIDVTPVYSGDYNQTVAAVKAAIDGGEAPAAAVLMSAELKTMNDEGLIQPISELTDDTEWLNSFHPAFLANSTLDGKVASIPFQRSTVVQIWNKDHFKQAGLDPEVPPQTWDELVTMGKQLKEKSDTTWAVQLPSDYPNGAWIFQALTLQNGLKLDNEEGTEVKFNDPKSVEAVKFLQKLTDEGVQQPGTVAWGTLPNEFTAGNASIIWTTTGQLSNIRKNANFDFGVSILQQNEQFGTPTGGGNYYVLADASDKQKEAAVKFAKFLTDPQRQAEWTVASGYVAPSDAAWQTQTLKDYVADFPQAYVAYQQLEYAQAELSPYRRGAVEQAIADALAAAMNGTSAEDATKQGQEQIDGILRDYQ</sequence>
<dbReference type="InterPro" id="IPR006059">
    <property type="entry name" value="SBP"/>
</dbReference>
<evidence type="ECO:0000313" key="6">
    <source>
        <dbReference type="EMBL" id="AKK10574.1"/>
    </source>
</evidence>
<dbReference type="OrthoDB" id="2510110at2"/>
<dbReference type="RefSeq" id="WP_047259136.1">
    <property type="nucleotide sequence ID" value="NZ_CP011546.1"/>
</dbReference>
<gene>
    <name evidence="6" type="ORF">CUTER_02800</name>
</gene>
<evidence type="ECO:0000256" key="1">
    <source>
        <dbReference type="ARBA" id="ARBA00004196"/>
    </source>
</evidence>
<comment type="similarity">
    <text evidence="2">Belongs to the bacterial solute-binding protein 1 family.</text>
</comment>
<name>A0A0G3HB78_9CORY</name>
<dbReference type="InterPro" id="IPR050490">
    <property type="entry name" value="Bact_solute-bd_prot1"/>
</dbReference>
<dbReference type="PATRIC" id="fig|1072256.5.peg.555"/>
<dbReference type="KEGG" id="cut:CUTER_02800"/>
<evidence type="ECO:0000256" key="4">
    <source>
        <dbReference type="ARBA" id="ARBA00022729"/>
    </source>
</evidence>
<organism evidence="6 7">
    <name type="scientific">Corynebacterium uterequi</name>
    <dbReference type="NCBI Taxonomy" id="1072256"/>
    <lineage>
        <taxon>Bacteria</taxon>
        <taxon>Bacillati</taxon>
        <taxon>Actinomycetota</taxon>
        <taxon>Actinomycetes</taxon>
        <taxon>Mycobacteriales</taxon>
        <taxon>Corynebacteriaceae</taxon>
        <taxon>Corynebacterium</taxon>
    </lineage>
</organism>
<dbReference type="STRING" id="1072256.CUTER_02800"/>
<accession>A0A0G3HB78</accession>
<evidence type="ECO:0000256" key="3">
    <source>
        <dbReference type="ARBA" id="ARBA00022448"/>
    </source>
</evidence>
<dbReference type="Proteomes" id="UP000035548">
    <property type="component" value="Chromosome"/>
</dbReference>
<reference evidence="7" key="2">
    <citation type="submission" date="2015-05" db="EMBL/GenBank/DDBJ databases">
        <title>Complete genome sequence of Corynebacterium uterequi DSM 45634, isolated from the uterus of a maiden mare.</title>
        <authorList>
            <person name="Ruckert C."/>
            <person name="Albersmeier A."/>
            <person name="Winkler A."/>
            <person name="Tauch A."/>
        </authorList>
    </citation>
    <scope>NUCLEOTIDE SEQUENCE [LARGE SCALE GENOMIC DNA]</scope>
    <source>
        <strain evidence="7">DSM 45634</strain>
    </source>
</reference>
<proteinExistence type="inferred from homology"/>
<dbReference type="CDD" id="cd14748">
    <property type="entry name" value="PBP2_UgpB"/>
    <property type="match status" value="1"/>
</dbReference>
<dbReference type="PROSITE" id="PS51257">
    <property type="entry name" value="PROKAR_LIPOPROTEIN"/>
    <property type="match status" value="1"/>
</dbReference>
<evidence type="ECO:0000256" key="2">
    <source>
        <dbReference type="ARBA" id="ARBA00008520"/>
    </source>
</evidence>